<protein>
    <submittedName>
        <fullName evidence="1">Uncharacterized protein</fullName>
    </submittedName>
</protein>
<proteinExistence type="predicted"/>
<sequence>MRITQATTIDEIAGRTIILKWPTKFGVKTMQLHVPNIRSENIWRIQCYAAVISTAIEERAGLTATIVE</sequence>
<reference evidence="1" key="1">
    <citation type="journal article" date="2021" name="Proc. Natl. Acad. Sci. U.S.A.">
        <title>A Catalog of Tens of Thousands of Viruses from Human Metagenomes Reveals Hidden Associations with Chronic Diseases.</title>
        <authorList>
            <person name="Tisza M.J."/>
            <person name="Buck C.B."/>
        </authorList>
    </citation>
    <scope>NUCLEOTIDE SEQUENCE</scope>
    <source>
        <strain evidence="1">Ctio73</strain>
    </source>
</reference>
<organism evidence="1">
    <name type="scientific">Siphoviridae sp. ctio73</name>
    <dbReference type="NCBI Taxonomy" id="2826435"/>
    <lineage>
        <taxon>Viruses</taxon>
        <taxon>Duplodnaviria</taxon>
        <taxon>Heunggongvirae</taxon>
        <taxon>Uroviricota</taxon>
        <taxon>Caudoviricetes</taxon>
    </lineage>
</organism>
<evidence type="ECO:0000313" key="1">
    <source>
        <dbReference type="EMBL" id="DAD86897.1"/>
    </source>
</evidence>
<accession>A0A8S5MX50</accession>
<name>A0A8S5MX50_9CAUD</name>
<dbReference type="EMBL" id="BK015009">
    <property type="protein sequence ID" value="DAD86897.1"/>
    <property type="molecule type" value="Genomic_DNA"/>
</dbReference>